<dbReference type="Proteomes" id="UP000814140">
    <property type="component" value="Unassembled WGS sequence"/>
</dbReference>
<evidence type="ECO:0000313" key="2">
    <source>
        <dbReference type="Proteomes" id="UP000814140"/>
    </source>
</evidence>
<sequence length="206" mass="23390">MSTGWTGWDRRRNRHQRGDRTTTGAESARPGLSWSTRPKPRLRRIDMEHLARRCAEILHTQHGVDEYIAPQTFVHPTPSAPLYIPYFRTTTTTTTTTTFAVTTTTTTTTTLTWTGPYTRVPYSWTQKPPLHPPPPTFSSPPTMATVSGPPVARHPSPTFRKVHAKAPRSQSHATTQSVRPFIFFFLCPKRRPHLSLRPTHTTARKL</sequence>
<keyword evidence="2" id="KW-1185">Reference proteome</keyword>
<dbReference type="EMBL" id="MU277241">
    <property type="protein sequence ID" value="KAI0057893.1"/>
    <property type="molecule type" value="Genomic_DNA"/>
</dbReference>
<name>A0ACB8SPY2_9AGAM</name>
<evidence type="ECO:0000313" key="1">
    <source>
        <dbReference type="EMBL" id="KAI0057893.1"/>
    </source>
</evidence>
<comment type="caution">
    <text evidence="1">The sequence shown here is derived from an EMBL/GenBank/DDBJ whole genome shotgun (WGS) entry which is preliminary data.</text>
</comment>
<reference evidence="1" key="2">
    <citation type="journal article" date="2022" name="New Phytol.">
        <title>Evolutionary transition to the ectomycorrhizal habit in the genomes of a hyperdiverse lineage of mushroom-forming fungi.</title>
        <authorList>
            <person name="Looney B."/>
            <person name="Miyauchi S."/>
            <person name="Morin E."/>
            <person name="Drula E."/>
            <person name="Courty P.E."/>
            <person name="Kohler A."/>
            <person name="Kuo A."/>
            <person name="LaButti K."/>
            <person name="Pangilinan J."/>
            <person name="Lipzen A."/>
            <person name="Riley R."/>
            <person name="Andreopoulos W."/>
            <person name="He G."/>
            <person name="Johnson J."/>
            <person name="Nolan M."/>
            <person name="Tritt A."/>
            <person name="Barry K.W."/>
            <person name="Grigoriev I.V."/>
            <person name="Nagy L.G."/>
            <person name="Hibbett D."/>
            <person name="Henrissat B."/>
            <person name="Matheny P.B."/>
            <person name="Labbe J."/>
            <person name="Martin F.M."/>
        </authorList>
    </citation>
    <scope>NUCLEOTIDE SEQUENCE</scope>
    <source>
        <strain evidence="1">HHB10654</strain>
    </source>
</reference>
<protein>
    <submittedName>
        <fullName evidence="1">Uncharacterized protein</fullName>
    </submittedName>
</protein>
<accession>A0ACB8SPY2</accession>
<organism evidence="1 2">
    <name type="scientific">Artomyces pyxidatus</name>
    <dbReference type="NCBI Taxonomy" id="48021"/>
    <lineage>
        <taxon>Eukaryota</taxon>
        <taxon>Fungi</taxon>
        <taxon>Dikarya</taxon>
        <taxon>Basidiomycota</taxon>
        <taxon>Agaricomycotina</taxon>
        <taxon>Agaricomycetes</taxon>
        <taxon>Russulales</taxon>
        <taxon>Auriscalpiaceae</taxon>
        <taxon>Artomyces</taxon>
    </lineage>
</organism>
<gene>
    <name evidence="1" type="ORF">BV25DRAFT_1336661</name>
</gene>
<proteinExistence type="predicted"/>
<reference evidence="1" key="1">
    <citation type="submission" date="2021-03" db="EMBL/GenBank/DDBJ databases">
        <authorList>
            <consortium name="DOE Joint Genome Institute"/>
            <person name="Ahrendt S."/>
            <person name="Looney B.P."/>
            <person name="Miyauchi S."/>
            <person name="Morin E."/>
            <person name="Drula E."/>
            <person name="Courty P.E."/>
            <person name="Chicoki N."/>
            <person name="Fauchery L."/>
            <person name="Kohler A."/>
            <person name="Kuo A."/>
            <person name="Labutti K."/>
            <person name="Pangilinan J."/>
            <person name="Lipzen A."/>
            <person name="Riley R."/>
            <person name="Andreopoulos W."/>
            <person name="He G."/>
            <person name="Johnson J."/>
            <person name="Barry K.W."/>
            <person name="Grigoriev I.V."/>
            <person name="Nagy L."/>
            <person name="Hibbett D."/>
            <person name="Henrissat B."/>
            <person name="Matheny P.B."/>
            <person name="Labbe J."/>
            <person name="Martin F."/>
        </authorList>
    </citation>
    <scope>NUCLEOTIDE SEQUENCE</scope>
    <source>
        <strain evidence="1">HHB10654</strain>
    </source>
</reference>